<organism evidence="1 2">
    <name type="scientific">Cetraspora pellucida</name>
    <dbReference type="NCBI Taxonomy" id="1433469"/>
    <lineage>
        <taxon>Eukaryota</taxon>
        <taxon>Fungi</taxon>
        <taxon>Fungi incertae sedis</taxon>
        <taxon>Mucoromycota</taxon>
        <taxon>Glomeromycotina</taxon>
        <taxon>Glomeromycetes</taxon>
        <taxon>Diversisporales</taxon>
        <taxon>Gigasporaceae</taxon>
        <taxon>Cetraspora</taxon>
    </lineage>
</organism>
<name>A0ACA9MBF1_9GLOM</name>
<protein>
    <submittedName>
        <fullName evidence="1">1213_t:CDS:1</fullName>
    </submittedName>
</protein>
<comment type="caution">
    <text evidence="1">The sequence shown here is derived from an EMBL/GenBank/DDBJ whole genome shotgun (WGS) entry which is preliminary data.</text>
</comment>
<sequence>MLFASGAVPWSHHRLMQLLEVVLKSLHWVFRFVDAVSLNCLMLIPFVKSSSYIGALFVCW</sequence>
<gene>
    <name evidence="1" type="ORF">SPELUC_LOCUS6410</name>
</gene>
<evidence type="ECO:0000313" key="2">
    <source>
        <dbReference type="Proteomes" id="UP000789366"/>
    </source>
</evidence>
<accession>A0ACA9MBF1</accession>
<dbReference type="Proteomes" id="UP000789366">
    <property type="component" value="Unassembled WGS sequence"/>
</dbReference>
<evidence type="ECO:0000313" key="1">
    <source>
        <dbReference type="EMBL" id="CAG8582147.1"/>
    </source>
</evidence>
<dbReference type="EMBL" id="CAJVPW010007535">
    <property type="protein sequence ID" value="CAG8582147.1"/>
    <property type="molecule type" value="Genomic_DNA"/>
</dbReference>
<reference evidence="1" key="1">
    <citation type="submission" date="2021-06" db="EMBL/GenBank/DDBJ databases">
        <authorList>
            <person name="Kallberg Y."/>
            <person name="Tangrot J."/>
            <person name="Rosling A."/>
        </authorList>
    </citation>
    <scope>NUCLEOTIDE SEQUENCE</scope>
    <source>
        <strain evidence="1">28 12/20/2015</strain>
    </source>
</reference>
<proteinExistence type="predicted"/>
<keyword evidence="2" id="KW-1185">Reference proteome</keyword>